<accession>A0A1G9F390</accession>
<evidence type="ECO:0000313" key="7">
    <source>
        <dbReference type="EMBL" id="SDK82798.1"/>
    </source>
</evidence>
<comment type="subcellular location">
    <subcellularLocation>
        <location evidence="1">Periplasm</location>
    </subcellularLocation>
</comment>
<gene>
    <name evidence="7" type="ORF">SAMN05428953_12160</name>
</gene>
<sequence>MDDWPFRRRAVVKAMLLGSAVPCVLSSRAFAALSCDGHIVRMGANVSPDTLNPFASYSNWWPLVYTYDFLVCVDAQRHADRRGFAKEWSVADDNVTWTFKIWPGMKWSDGQPATAKDAAFTYNYVRKSIGTPNELNAGWNSTEGMQNVESITALDDDTLQIVTKSPTRWPIDNGVMMVPEHIWKDVSYADARSTFRNDPPLVGTGPLIIQDFQQGQFVRLSPNPHFRTGQPKTAGMVFNFFNTADPIAQGLKSGNLDYGISLTASQWADLSKDSAIEVGQNRIEQRDYLAFNTASGDGAGSTEALQDPAFRDAISYAIDQKAIVERAYQGHADAGAGLVMPAAADYYSDLSNIRRHFDLEEAARRLDSAGYRDVDGDGIREDKEGNKLQLELITGTSSGTLEIPIAVVQLIAGWLGQIGIPVSVTQLDSGALSARTKAPAKGGGGWDLLVAAGWRSPSAHDLLVLGKSADSSNTSYWSNEKFDQLLSEVEITVDLKKSQELVDRAVRLIYAEAPYIILSYPLMLDAHRKDCFEGWGTEISGWSYYPFDRLKSV</sequence>
<dbReference type="InterPro" id="IPR039424">
    <property type="entry name" value="SBP_5"/>
</dbReference>
<dbReference type="CDD" id="cd00995">
    <property type="entry name" value="PBP2_NikA_DppA_OppA_like"/>
    <property type="match status" value="1"/>
</dbReference>
<evidence type="ECO:0000259" key="6">
    <source>
        <dbReference type="Pfam" id="PF00496"/>
    </source>
</evidence>
<name>A0A1G9F390_9HYPH</name>
<dbReference type="Gene3D" id="3.10.105.10">
    <property type="entry name" value="Dipeptide-binding Protein, Domain 3"/>
    <property type="match status" value="1"/>
</dbReference>
<reference evidence="8" key="1">
    <citation type="submission" date="2016-10" db="EMBL/GenBank/DDBJ databases">
        <authorList>
            <person name="Varghese N."/>
            <person name="Submissions S."/>
        </authorList>
    </citation>
    <scope>NUCLEOTIDE SEQUENCE [LARGE SCALE GENOMIC DNA]</scope>
    <source>
        <strain evidence="8">CGMCC 1.11022</strain>
    </source>
</reference>
<dbReference type="GO" id="GO:0015833">
    <property type="term" value="P:peptide transport"/>
    <property type="evidence" value="ECO:0007669"/>
    <property type="project" value="TreeGrafter"/>
</dbReference>
<dbReference type="EMBL" id="FNEE01000021">
    <property type="protein sequence ID" value="SDK82798.1"/>
    <property type="molecule type" value="Genomic_DNA"/>
</dbReference>
<organism evidence="7 8">
    <name type="scientific">Mesorhizobium muleiense</name>
    <dbReference type="NCBI Taxonomy" id="1004279"/>
    <lineage>
        <taxon>Bacteria</taxon>
        <taxon>Pseudomonadati</taxon>
        <taxon>Pseudomonadota</taxon>
        <taxon>Alphaproteobacteria</taxon>
        <taxon>Hyphomicrobiales</taxon>
        <taxon>Phyllobacteriaceae</taxon>
        <taxon>Mesorhizobium</taxon>
    </lineage>
</organism>
<evidence type="ECO:0000256" key="4">
    <source>
        <dbReference type="ARBA" id="ARBA00022729"/>
    </source>
</evidence>
<evidence type="ECO:0000256" key="2">
    <source>
        <dbReference type="ARBA" id="ARBA00005695"/>
    </source>
</evidence>
<dbReference type="Pfam" id="PF00496">
    <property type="entry name" value="SBP_bac_5"/>
    <property type="match status" value="1"/>
</dbReference>
<evidence type="ECO:0000256" key="1">
    <source>
        <dbReference type="ARBA" id="ARBA00004418"/>
    </source>
</evidence>
<dbReference type="PIRSF" id="PIRSF002741">
    <property type="entry name" value="MppA"/>
    <property type="match status" value="1"/>
</dbReference>
<dbReference type="RefSeq" id="WP_091598658.1">
    <property type="nucleotide sequence ID" value="NZ_FNEE01000021.1"/>
</dbReference>
<evidence type="ECO:0000313" key="8">
    <source>
        <dbReference type="Proteomes" id="UP000198894"/>
    </source>
</evidence>
<dbReference type="InterPro" id="IPR000914">
    <property type="entry name" value="SBP_5_dom"/>
</dbReference>
<dbReference type="GO" id="GO:0030288">
    <property type="term" value="C:outer membrane-bounded periplasmic space"/>
    <property type="evidence" value="ECO:0007669"/>
    <property type="project" value="UniProtKB-ARBA"/>
</dbReference>
<feature type="signal peptide" evidence="5">
    <location>
        <begin position="1"/>
        <end position="31"/>
    </location>
</feature>
<keyword evidence="4 5" id="KW-0732">Signal</keyword>
<dbReference type="AlphaFoldDB" id="A0A1G9F390"/>
<dbReference type="GO" id="GO:0043190">
    <property type="term" value="C:ATP-binding cassette (ABC) transporter complex"/>
    <property type="evidence" value="ECO:0007669"/>
    <property type="project" value="InterPro"/>
</dbReference>
<keyword evidence="8" id="KW-1185">Reference proteome</keyword>
<protein>
    <submittedName>
        <fullName evidence="7">Peptide/nickel transport system substrate-binding protein</fullName>
    </submittedName>
</protein>
<feature type="chain" id="PRO_5011603572" evidence="5">
    <location>
        <begin position="32"/>
        <end position="553"/>
    </location>
</feature>
<dbReference type="SUPFAM" id="SSF53850">
    <property type="entry name" value="Periplasmic binding protein-like II"/>
    <property type="match status" value="1"/>
</dbReference>
<dbReference type="Proteomes" id="UP000198894">
    <property type="component" value="Unassembled WGS sequence"/>
</dbReference>
<comment type="similarity">
    <text evidence="2">Belongs to the bacterial solute-binding protein 5 family.</text>
</comment>
<dbReference type="InterPro" id="IPR030678">
    <property type="entry name" value="Peptide/Ni-bd"/>
</dbReference>
<dbReference type="PANTHER" id="PTHR30290:SF10">
    <property type="entry name" value="PERIPLASMIC OLIGOPEPTIDE-BINDING PROTEIN-RELATED"/>
    <property type="match status" value="1"/>
</dbReference>
<dbReference type="PANTHER" id="PTHR30290">
    <property type="entry name" value="PERIPLASMIC BINDING COMPONENT OF ABC TRANSPORTER"/>
    <property type="match status" value="1"/>
</dbReference>
<proteinExistence type="inferred from homology"/>
<feature type="domain" description="Solute-binding protein family 5" evidence="6">
    <location>
        <begin position="84"/>
        <end position="454"/>
    </location>
</feature>
<evidence type="ECO:0000256" key="5">
    <source>
        <dbReference type="SAM" id="SignalP"/>
    </source>
</evidence>
<dbReference type="GO" id="GO:1904680">
    <property type="term" value="F:peptide transmembrane transporter activity"/>
    <property type="evidence" value="ECO:0007669"/>
    <property type="project" value="TreeGrafter"/>
</dbReference>
<dbReference type="Gene3D" id="3.40.190.10">
    <property type="entry name" value="Periplasmic binding protein-like II"/>
    <property type="match status" value="1"/>
</dbReference>
<evidence type="ECO:0000256" key="3">
    <source>
        <dbReference type="ARBA" id="ARBA00022448"/>
    </source>
</evidence>
<keyword evidence="3" id="KW-0813">Transport</keyword>